<feature type="transmembrane region" description="Helical" evidence="11">
    <location>
        <begin position="126"/>
        <end position="146"/>
    </location>
</feature>
<reference evidence="15" key="1">
    <citation type="journal article" date="2019" name="Int. J. Syst. Evol. Microbiol.">
        <title>The Global Catalogue of Microorganisms (GCM) 10K type strain sequencing project: providing services to taxonomists for standard genome sequencing and annotation.</title>
        <authorList>
            <consortium name="The Broad Institute Genomics Platform"/>
            <consortium name="The Broad Institute Genome Sequencing Center for Infectious Disease"/>
            <person name="Wu L."/>
            <person name="Ma J."/>
        </authorList>
    </citation>
    <scope>NUCLEOTIDE SEQUENCE [LARGE SCALE GENOMIC DNA]</scope>
    <source>
        <strain evidence="15">JCM 15572</strain>
    </source>
</reference>
<keyword evidence="11" id="KW-0472">Membrane</keyword>
<keyword evidence="4" id="KW-0808">Transferase</keyword>
<evidence type="ECO:0000256" key="11">
    <source>
        <dbReference type="SAM" id="Phobius"/>
    </source>
</evidence>
<evidence type="ECO:0000259" key="12">
    <source>
        <dbReference type="Pfam" id="PF02518"/>
    </source>
</evidence>
<keyword evidence="11" id="KW-0812">Transmembrane</keyword>
<evidence type="ECO:0000256" key="3">
    <source>
        <dbReference type="ARBA" id="ARBA00022553"/>
    </source>
</evidence>
<comment type="catalytic activity">
    <reaction evidence="1">
        <text>ATP + protein L-histidine = ADP + protein N-phospho-L-histidine.</text>
        <dbReference type="EC" id="2.7.13.3"/>
    </reaction>
</comment>
<keyword evidence="11" id="KW-1133">Transmembrane helix</keyword>
<evidence type="ECO:0000256" key="6">
    <source>
        <dbReference type="ARBA" id="ARBA00022777"/>
    </source>
</evidence>
<feature type="region of interest" description="Disordered" evidence="10">
    <location>
        <begin position="332"/>
        <end position="356"/>
    </location>
</feature>
<dbReference type="InterPro" id="IPR011712">
    <property type="entry name" value="Sig_transdc_His_kin_sub3_dim/P"/>
</dbReference>
<evidence type="ECO:0000313" key="14">
    <source>
        <dbReference type="EMBL" id="GAA1581893.1"/>
    </source>
</evidence>
<evidence type="ECO:0000256" key="10">
    <source>
        <dbReference type="SAM" id="MobiDB-lite"/>
    </source>
</evidence>
<evidence type="ECO:0000256" key="7">
    <source>
        <dbReference type="ARBA" id="ARBA00022840"/>
    </source>
</evidence>
<dbReference type="Gene3D" id="3.30.565.10">
    <property type="entry name" value="Histidine kinase-like ATPase, C-terminal domain"/>
    <property type="match status" value="1"/>
</dbReference>
<dbReference type="SUPFAM" id="SSF55874">
    <property type="entry name" value="ATPase domain of HSP90 chaperone/DNA topoisomerase II/histidine kinase"/>
    <property type="match status" value="1"/>
</dbReference>
<accession>A0ABP4PMP7</accession>
<name>A0ABP4PMP7_9ACTN</name>
<protein>
    <recommendedName>
        <fullName evidence="2">histidine kinase</fullName>
        <ecNumber evidence="2">2.7.13.3</ecNumber>
    </recommendedName>
</protein>
<feature type="transmembrane region" description="Helical" evidence="11">
    <location>
        <begin position="69"/>
        <end position="96"/>
    </location>
</feature>
<comment type="caution">
    <text evidence="14">The sequence shown here is derived from an EMBL/GenBank/DDBJ whole genome shotgun (WGS) entry which is preliminary data.</text>
</comment>
<feature type="domain" description="Signal transduction histidine kinase subgroup 3 dimerisation and phosphoacceptor" evidence="13">
    <location>
        <begin position="178"/>
        <end position="244"/>
    </location>
</feature>
<evidence type="ECO:0000259" key="13">
    <source>
        <dbReference type="Pfam" id="PF07730"/>
    </source>
</evidence>
<evidence type="ECO:0000256" key="2">
    <source>
        <dbReference type="ARBA" id="ARBA00012438"/>
    </source>
</evidence>
<dbReference type="InterPro" id="IPR003594">
    <property type="entry name" value="HATPase_dom"/>
</dbReference>
<evidence type="ECO:0000256" key="5">
    <source>
        <dbReference type="ARBA" id="ARBA00022741"/>
    </source>
</evidence>
<feature type="transmembrane region" description="Helical" evidence="11">
    <location>
        <begin position="20"/>
        <end position="38"/>
    </location>
</feature>
<evidence type="ECO:0000256" key="9">
    <source>
        <dbReference type="SAM" id="Coils"/>
    </source>
</evidence>
<gene>
    <name evidence="14" type="ORF">GCM10009804_43110</name>
</gene>
<keyword evidence="9" id="KW-0175">Coiled coil</keyword>
<evidence type="ECO:0000256" key="4">
    <source>
        <dbReference type="ARBA" id="ARBA00022679"/>
    </source>
</evidence>
<organism evidence="14 15">
    <name type="scientific">Kribbella hippodromi</name>
    <dbReference type="NCBI Taxonomy" id="434347"/>
    <lineage>
        <taxon>Bacteria</taxon>
        <taxon>Bacillati</taxon>
        <taxon>Actinomycetota</taxon>
        <taxon>Actinomycetes</taxon>
        <taxon>Propionibacteriales</taxon>
        <taxon>Kribbellaceae</taxon>
        <taxon>Kribbella</taxon>
    </lineage>
</organism>
<keyword evidence="3" id="KW-0597">Phosphoprotein</keyword>
<keyword evidence="5" id="KW-0547">Nucleotide-binding</keyword>
<dbReference type="Pfam" id="PF07730">
    <property type="entry name" value="HisKA_3"/>
    <property type="match status" value="1"/>
</dbReference>
<dbReference type="PANTHER" id="PTHR24421:SF10">
    <property type="entry name" value="NITRATE_NITRITE SENSOR PROTEIN NARQ"/>
    <property type="match status" value="1"/>
</dbReference>
<keyword evidence="15" id="KW-1185">Reference proteome</keyword>
<keyword evidence="6 14" id="KW-0418">Kinase</keyword>
<dbReference type="EC" id="2.7.13.3" evidence="2"/>
<evidence type="ECO:0000313" key="15">
    <source>
        <dbReference type="Proteomes" id="UP001501705"/>
    </source>
</evidence>
<dbReference type="GO" id="GO:0016301">
    <property type="term" value="F:kinase activity"/>
    <property type="evidence" value="ECO:0007669"/>
    <property type="project" value="UniProtKB-KW"/>
</dbReference>
<dbReference type="CDD" id="cd16917">
    <property type="entry name" value="HATPase_UhpB-NarQ-NarX-like"/>
    <property type="match status" value="1"/>
</dbReference>
<dbReference type="InterPro" id="IPR050482">
    <property type="entry name" value="Sensor_HK_TwoCompSys"/>
</dbReference>
<feature type="transmembrane region" description="Helical" evidence="11">
    <location>
        <begin position="45"/>
        <end position="63"/>
    </location>
</feature>
<sequence length="400" mass="42391">MDDSDEQPWPRRQWLADVGLTLLAYLVAAATLTAELVADPQPVRAWIVLDAVSAAAGPALLMVRRRWPIPVVAVLLVLTAVSTTSGSAAAIAAVMVRRRYQQALAVSGFALAAVTVNLVLRQGFATYWPIFGVLVLIGAVELGLFLRLRLRLAREAAERVRRAAAEEQARIENARRSERLRIARDMHDVLAHRISLLSVHAGALAFRPDAPAAEVAATAEVIRGASHDILTDLQKVIGVLRDDVLPPEVDPRAPDVHRIGELIEAAVRSGQPVRAGSLPEVEIPVAVRRTAYRVVQEGLTNARKHAPGQEVRIDITAGDGLTVAISNDLTHTPKHLDGGVGGPPETGVPRQTGGGAADGLPGAGLGLIGLRERVDLLGGRLSCGASGGVFRLAAWLPLAP</sequence>
<dbReference type="Pfam" id="PF02518">
    <property type="entry name" value="HATPase_c"/>
    <property type="match status" value="1"/>
</dbReference>
<dbReference type="InterPro" id="IPR036890">
    <property type="entry name" value="HATPase_C_sf"/>
</dbReference>
<proteinExistence type="predicted"/>
<dbReference type="Proteomes" id="UP001501705">
    <property type="component" value="Unassembled WGS sequence"/>
</dbReference>
<evidence type="ECO:0000256" key="8">
    <source>
        <dbReference type="ARBA" id="ARBA00023012"/>
    </source>
</evidence>
<dbReference type="RefSeq" id="WP_344235542.1">
    <property type="nucleotide sequence ID" value="NZ_BAAAPH010000013.1"/>
</dbReference>
<dbReference type="EMBL" id="BAAAPH010000013">
    <property type="protein sequence ID" value="GAA1581893.1"/>
    <property type="molecule type" value="Genomic_DNA"/>
</dbReference>
<feature type="transmembrane region" description="Helical" evidence="11">
    <location>
        <begin position="103"/>
        <end position="120"/>
    </location>
</feature>
<feature type="domain" description="Histidine kinase/HSP90-like ATPase" evidence="12">
    <location>
        <begin position="289"/>
        <end position="398"/>
    </location>
</feature>
<keyword evidence="8" id="KW-0902">Two-component regulatory system</keyword>
<dbReference type="PANTHER" id="PTHR24421">
    <property type="entry name" value="NITRATE/NITRITE SENSOR PROTEIN NARX-RELATED"/>
    <property type="match status" value="1"/>
</dbReference>
<keyword evidence="7" id="KW-0067">ATP-binding</keyword>
<evidence type="ECO:0000256" key="1">
    <source>
        <dbReference type="ARBA" id="ARBA00000085"/>
    </source>
</evidence>
<feature type="coiled-coil region" evidence="9">
    <location>
        <begin position="150"/>
        <end position="177"/>
    </location>
</feature>
<dbReference type="Gene3D" id="1.20.5.1930">
    <property type="match status" value="1"/>
</dbReference>